<gene>
    <name evidence="3" type="ORF">ENJ10_05530</name>
</gene>
<accession>A0A7V1PUR1</accession>
<name>A0A7V1PUR1_CALAY</name>
<dbReference type="EMBL" id="DRLD01000154">
    <property type="protein sequence ID" value="HED10126.1"/>
    <property type="molecule type" value="Genomic_DNA"/>
</dbReference>
<dbReference type="Gene3D" id="3.30.110.70">
    <property type="entry name" value="Hypothetical protein apc22750. Chain B"/>
    <property type="match status" value="1"/>
</dbReference>
<comment type="similarity">
    <text evidence="1 2">Belongs to the UPF0145 family.</text>
</comment>
<evidence type="ECO:0000256" key="1">
    <source>
        <dbReference type="ARBA" id="ARBA00010751"/>
    </source>
</evidence>
<dbReference type="InterPro" id="IPR035439">
    <property type="entry name" value="UPF0145_dom_sf"/>
</dbReference>
<dbReference type="HAMAP" id="MF_00338">
    <property type="entry name" value="UPF0145"/>
    <property type="match status" value="1"/>
</dbReference>
<protein>
    <recommendedName>
        <fullName evidence="2">UPF0145 protein ENJ10_05530</fullName>
    </recommendedName>
</protein>
<reference evidence="3" key="1">
    <citation type="journal article" date="2020" name="mSystems">
        <title>Genome- and Community-Level Interaction Insights into Carbon Utilization and Element Cycling Functions of Hydrothermarchaeota in Hydrothermal Sediment.</title>
        <authorList>
            <person name="Zhou Z."/>
            <person name="Liu Y."/>
            <person name="Xu W."/>
            <person name="Pan J."/>
            <person name="Luo Z.H."/>
            <person name="Li M."/>
        </authorList>
    </citation>
    <scope>NUCLEOTIDE SEQUENCE [LARGE SCALE GENOMIC DNA]</scope>
    <source>
        <strain evidence="3">HyVt-456</strain>
    </source>
</reference>
<dbReference type="PANTHER" id="PTHR34068:SF2">
    <property type="entry name" value="UPF0145 PROTEIN SCO3412"/>
    <property type="match status" value="1"/>
</dbReference>
<dbReference type="Proteomes" id="UP000886005">
    <property type="component" value="Unassembled WGS sequence"/>
</dbReference>
<dbReference type="InterPro" id="IPR002765">
    <property type="entry name" value="UPF0145_YbjQ-like"/>
</dbReference>
<dbReference type="PANTHER" id="PTHR34068">
    <property type="entry name" value="UPF0145 PROTEIN YBJQ"/>
    <property type="match status" value="1"/>
</dbReference>
<evidence type="ECO:0000313" key="3">
    <source>
        <dbReference type="EMBL" id="HED10126.1"/>
    </source>
</evidence>
<sequence length="104" mass="11202">MIIVTTPTIAGKTITETLGLVKGNTIRARNIGRDIIAGLKNITGGEIEEYTKLLGEAREQAIDRMIKDAERLGADAIVALRFSTSEVMDKAAEVLAYGTAVRLK</sequence>
<organism evidence="3">
    <name type="scientific">Caldithrix abyssi</name>
    <dbReference type="NCBI Taxonomy" id="187145"/>
    <lineage>
        <taxon>Bacteria</taxon>
        <taxon>Pseudomonadati</taxon>
        <taxon>Calditrichota</taxon>
        <taxon>Calditrichia</taxon>
        <taxon>Calditrichales</taxon>
        <taxon>Calditrichaceae</taxon>
        <taxon>Caldithrix</taxon>
    </lineage>
</organism>
<evidence type="ECO:0000256" key="2">
    <source>
        <dbReference type="HAMAP-Rule" id="MF_00338"/>
    </source>
</evidence>
<dbReference type="Pfam" id="PF01906">
    <property type="entry name" value="YbjQ_1"/>
    <property type="match status" value="1"/>
</dbReference>
<dbReference type="AlphaFoldDB" id="A0A7V1PUR1"/>
<dbReference type="SUPFAM" id="SSF117782">
    <property type="entry name" value="YbjQ-like"/>
    <property type="match status" value="1"/>
</dbReference>
<proteinExistence type="inferred from homology"/>
<comment type="caution">
    <text evidence="3">The sequence shown here is derived from an EMBL/GenBank/DDBJ whole genome shotgun (WGS) entry which is preliminary data.</text>
</comment>